<dbReference type="eggNOG" id="COG1840">
    <property type="taxonomic scope" value="Bacteria"/>
</dbReference>
<dbReference type="KEGG" id="mgi:Mflv_0507"/>
<accession>A4T3L9</accession>
<reference evidence="4" key="1">
    <citation type="submission" date="2007-04" db="EMBL/GenBank/DDBJ databases">
        <authorList>
            <consortium name="US DOE Joint Genome Institute"/>
            <person name="Copeland A."/>
            <person name="Lucas S."/>
            <person name="Lapidus A."/>
            <person name="Barry K."/>
            <person name="Detter J.C."/>
            <person name="Glavina del Rio T."/>
            <person name="Hammon N."/>
            <person name="Israni S."/>
            <person name="Dalin E."/>
            <person name="Tice H."/>
            <person name="Pitluck S."/>
            <person name="Chain P."/>
            <person name="Malfatti S."/>
            <person name="Shin M."/>
            <person name="Vergez L."/>
            <person name="Schmutz J."/>
            <person name="Larimer F."/>
            <person name="Land M."/>
            <person name="Hauser L."/>
            <person name="Kyrpides N."/>
            <person name="Mikhailova N."/>
            <person name="Miller C."/>
            <person name="Richardson P."/>
        </authorList>
    </citation>
    <scope>NUCLEOTIDE SEQUENCE</scope>
    <source>
        <strain evidence="4">PYR-GCK</strain>
    </source>
</reference>
<dbReference type="Pfam" id="PF13531">
    <property type="entry name" value="SBP_bac_11"/>
    <property type="match status" value="1"/>
</dbReference>
<organism evidence="4">
    <name type="scientific">Mycolicibacterium gilvum (strain PYR-GCK)</name>
    <name type="common">Mycobacterium gilvum (strain PYR-GCK)</name>
    <dbReference type="NCBI Taxonomy" id="350054"/>
    <lineage>
        <taxon>Bacteria</taxon>
        <taxon>Bacillati</taxon>
        <taxon>Actinomycetota</taxon>
        <taxon>Actinomycetes</taxon>
        <taxon>Mycobacteriales</taxon>
        <taxon>Mycobacteriaceae</taxon>
        <taxon>Mycolicibacterium</taxon>
    </lineage>
</organism>
<dbReference type="EMBL" id="CP000656">
    <property type="protein sequence ID" value="ABP43000.1"/>
    <property type="molecule type" value="Genomic_DNA"/>
</dbReference>
<dbReference type="OrthoDB" id="366726at2"/>
<evidence type="ECO:0000256" key="2">
    <source>
        <dbReference type="SAM" id="MobiDB-lite"/>
    </source>
</evidence>
<evidence type="ECO:0000256" key="3">
    <source>
        <dbReference type="SAM" id="SignalP"/>
    </source>
</evidence>
<evidence type="ECO:0000256" key="1">
    <source>
        <dbReference type="ARBA" id="ARBA00022729"/>
    </source>
</evidence>
<protein>
    <submittedName>
        <fullName evidence="4">Conserved hypothetical ABC transporter periplasmic solute-binding protein</fullName>
    </submittedName>
</protein>
<dbReference type="PROSITE" id="PS51257">
    <property type="entry name" value="PROKAR_LIPOPROTEIN"/>
    <property type="match status" value="1"/>
</dbReference>
<feature type="region of interest" description="Disordered" evidence="2">
    <location>
        <begin position="28"/>
        <end position="54"/>
    </location>
</feature>
<dbReference type="SUPFAM" id="SSF53850">
    <property type="entry name" value="Periplasmic binding protein-like II"/>
    <property type="match status" value="1"/>
</dbReference>
<name>A4T3L9_MYCGI</name>
<dbReference type="HOGENOM" id="CLU_054563_0_0_11"/>
<evidence type="ECO:0000313" key="4">
    <source>
        <dbReference type="EMBL" id="ABP43000.1"/>
    </source>
</evidence>
<feature type="signal peptide" evidence="3">
    <location>
        <begin position="1"/>
        <end position="26"/>
    </location>
</feature>
<feature type="chain" id="PRO_5002672908" evidence="3">
    <location>
        <begin position="27"/>
        <end position="399"/>
    </location>
</feature>
<keyword evidence="1 3" id="KW-0732">Signal</keyword>
<dbReference type="STRING" id="350054.Mflv_0507"/>
<dbReference type="AlphaFoldDB" id="A4T3L9"/>
<proteinExistence type="predicted"/>
<sequence length="399" mass="43413">MHTNLSRMRRVTLAGAVLALLVTACAPSDPTTGTGTGTGTTPSPLAQKTTQPDEDPANFDLDALIAAARTEPGITVYDQTGKVVDTAKAFAAKYGLDATGVKVELGVIDKVLQENESGDVIGDVVVNEDLPSYAVELLDQGVLVNWVPGDMKDTINPEDQYPLVVHYGPMGWAYNSQTYDSCPVSNIWQLTDTEFNGRVAIADPLSNPKYPYWFNSMALNDDAALREAYTQHFGTDLETDQPDAAHEWVKRLAQNNPMITPTDEEVSEAVGAPDQKEPSFGPMSMAKFRNNADKGYHLALCDGMKPWTLQSFPSAIAYASKTDSPNAAKLYIHYMLTEEGFALQLADGKPSSNSEVPAPKDPSGVAELLDQMAPLRSADLVSDYRNKSAWDDFWRTSHN</sequence>
<reference evidence="4" key="2">
    <citation type="journal article" date="2013" name="PLoS ONE">
        <title>A Gene Expression Study of the Activities of Aromatic Ring-Cleavage Dioxygenases in Mycobacterium gilvum PYR-GCK to Changes in Salinity and pH during Pyrene Degradation.</title>
        <authorList>
            <person name="Badejo A.C."/>
            <person name="Badejo A.O."/>
            <person name="Shin K.H."/>
            <person name="Chai Y.G."/>
        </authorList>
    </citation>
    <scope>NUCLEOTIDE SEQUENCE [LARGE SCALE GENOMIC DNA]</scope>
    <source>
        <strain evidence="4">PYR-GCK</strain>
    </source>
</reference>
<gene>
    <name evidence="4" type="ordered locus">Mflv_0507</name>
</gene>
<dbReference type="PANTHER" id="PTHR30006">
    <property type="entry name" value="THIAMINE-BINDING PERIPLASMIC PROTEIN-RELATED"/>
    <property type="match status" value="1"/>
</dbReference>
<dbReference type="Gene3D" id="3.40.190.10">
    <property type="entry name" value="Periplasmic binding protein-like II"/>
    <property type="match status" value="2"/>
</dbReference>
<dbReference type="PANTHER" id="PTHR30006:SF2">
    <property type="entry name" value="ABC TRANSPORTER SUBSTRATE-BINDING PROTEIN"/>
    <property type="match status" value="1"/>
</dbReference>